<dbReference type="SUPFAM" id="SSF53300">
    <property type="entry name" value="vWA-like"/>
    <property type="match status" value="1"/>
</dbReference>
<dbReference type="GO" id="GO:0046872">
    <property type="term" value="F:metal ion binding"/>
    <property type="evidence" value="ECO:0007669"/>
    <property type="project" value="UniProtKB-KW"/>
</dbReference>
<dbReference type="PANTHER" id="PTHR14202:SF0">
    <property type="entry name" value="RNA-BINDING PROTEIN RO60"/>
    <property type="match status" value="1"/>
</dbReference>
<keyword evidence="6" id="KW-0687">Ribonucleoprotein</keyword>
<keyword evidence="5" id="KW-0694">RNA-binding</keyword>
<organism evidence="8 9">
    <name type="scientific">Popillia japonica</name>
    <name type="common">Japanese beetle</name>
    <dbReference type="NCBI Taxonomy" id="7064"/>
    <lineage>
        <taxon>Eukaryota</taxon>
        <taxon>Metazoa</taxon>
        <taxon>Ecdysozoa</taxon>
        <taxon>Arthropoda</taxon>
        <taxon>Hexapoda</taxon>
        <taxon>Insecta</taxon>
        <taxon>Pterygota</taxon>
        <taxon>Neoptera</taxon>
        <taxon>Endopterygota</taxon>
        <taxon>Coleoptera</taxon>
        <taxon>Polyphaga</taxon>
        <taxon>Scarabaeiformia</taxon>
        <taxon>Scarabaeidae</taxon>
        <taxon>Rutelinae</taxon>
        <taxon>Popillia</taxon>
    </lineage>
</organism>
<keyword evidence="4" id="KW-0479">Metal-binding</keyword>
<dbReference type="Proteomes" id="UP001458880">
    <property type="component" value="Unassembled WGS sequence"/>
</dbReference>
<name>A0AAW1IAV2_POPJA</name>
<comment type="similarity">
    <text evidence="2">Belongs to the Ro 60 kDa family.</text>
</comment>
<evidence type="ECO:0000259" key="7">
    <source>
        <dbReference type="PROSITE" id="PS50988"/>
    </source>
</evidence>
<comment type="caution">
    <text evidence="8">The sequence shown here is derived from an EMBL/GenBank/DDBJ whole genome shotgun (WGS) entry which is preliminary data.</text>
</comment>
<protein>
    <submittedName>
        <fullName evidence="8">TROVE domain</fullName>
    </submittedName>
</protein>
<dbReference type="EMBL" id="JASPKY010000710">
    <property type="protein sequence ID" value="KAK9686373.1"/>
    <property type="molecule type" value="Genomic_DNA"/>
</dbReference>
<dbReference type="GO" id="GO:1990904">
    <property type="term" value="C:ribonucleoprotein complex"/>
    <property type="evidence" value="ECO:0007669"/>
    <property type="project" value="UniProtKB-KW"/>
</dbReference>
<evidence type="ECO:0000256" key="1">
    <source>
        <dbReference type="ARBA" id="ARBA00004496"/>
    </source>
</evidence>
<evidence type="ECO:0000256" key="6">
    <source>
        <dbReference type="ARBA" id="ARBA00023274"/>
    </source>
</evidence>
<dbReference type="PROSITE" id="PS50988">
    <property type="entry name" value="TROVE"/>
    <property type="match status" value="1"/>
</dbReference>
<dbReference type="GO" id="GO:0003723">
    <property type="term" value="F:RNA binding"/>
    <property type="evidence" value="ECO:0007669"/>
    <property type="project" value="UniProtKB-KW"/>
</dbReference>
<comment type="subcellular location">
    <subcellularLocation>
        <location evidence="1">Cytoplasm</location>
    </subcellularLocation>
</comment>
<dbReference type="InterPro" id="IPR056800">
    <property type="entry name" value="vWA_Ro60"/>
</dbReference>
<dbReference type="SUPFAM" id="SSF140864">
    <property type="entry name" value="TROVE domain-like"/>
    <property type="match status" value="1"/>
</dbReference>
<evidence type="ECO:0000256" key="3">
    <source>
        <dbReference type="ARBA" id="ARBA00022490"/>
    </source>
</evidence>
<evidence type="ECO:0000313" key="9">
    <source>
        <dbReference type="Proteomes" id="UP001458880"/>
    </source>
</evidence>
<dbReference type="InterPro" id="IPR036465">
    <property type="entry name" value="vWFA_dom_sf"/>
</dbReference>
<keyword evidence="9" id="KW-1185">Reference proteome</keyword>
<sequence length="610" mass="68920">MDASDMTVLTATGGRNRNVGNVNVLIIKSNYSVGTPVTVPQFHYSDVLFLHSRLYSLRQKICTRFENTEKMSHKPTPEIKLKRFLYLSSENSAFVSGNPEKHNYYQPEKLSCATDILKGDFEKSRDFLTNLFTSAENERLLPHRETLFFALACFVTNEKATDNQRHFLYSLVLNICKNNDDLFAFIKFLSKIKKPFSSGVSKIVSAYYLRQQPMDLIKCISESNSYHGWTHKDLIKLIHCKTDNQAIEVIIKYILYGKAKAVEAAGDDPEAAKVLSYAQEMKEYKTSSDAQKIPSSLIKSQQVWTALIPQLSLSELIASLPKLYKMSFLKAGPLQTKIIDILCNNEIVRTSNLHPVEIYVGLKNLEKGGKPKDPHLIKYLESKEDVDAKLLADPDYKKPNFAHQEPAKCTPVINAVQKALTTSYANLKPVNKRILITIDVGEKMNDPCLTTKNITCLEAAIFMAYCIFKSNKIVSVGVFDGTTVTSVPIEKNIALGLFHKKIKEAKHGPVIWSAPFEWAANERKPFDVFVHMGYRPNLIDLSKELREIDKPKEAFSSYMQKLSIPYARFVVCSLGIHNAYFSDGATNILDVCGFDKNVPNIIDAFCRNLF</sequence>
<reference evidence="8 9" key="1">
    <citation type="journal article" date="2024" name="BMC Genomics">
        <title>De novo assembly and annotation of Popillia japonica's genome with initial clues to its potential as an invasive pest.</title>
        <authorList>
            <person name="Cucini C."/>
            <person name="Boschi S."/>
            <person name="Funari R."/>
            <person name="Cardaioli E."/>
            <person name="Iannotti N."/>
            <person name="Marturano G."/>
            <person name="Paoli F."/>
            <person name="Bruttini M."/>
            <person name="Carapelli A."/>
            <person name="Frati F."/>
            <person name="Nardi F."/>
        </authorList>
    </citation>
    <scope>NUCLEOTIDE SEQUENCE [LARGE SCALE GENOMIC DNA]</scope>
    <source>
        <strain evidence="8">DMR45628</strain>
    </source>
</reference>
<keyword evidence="3" id="KW-0963">Cytoplasm</keyword>
<feature type="domain" description="TROVE" evidence="7">
    <location>
        <begin position="64"/>
        <end position="432"/>
    </location>
</feature>
<evidence type="ECO:0000256" key="2">
    <source>
        <dbReference type="ARBA" id="ARBA00007814"/>
    </source>
</evidence>
<gene>
    <name evidence="8" type="ORF">QE152_g37247</name>
</gene>
<accession>A0AAW1IAV2</accession>
<dbReference type="GO" id="GO:0005737">
    <property type="term" value="C:cytoplasm"/>
    <property type="evidence" value="ECO:0007669"/>
    <property type="project" value="UniProtKB-SubCell"/>
</dbReference>
<dbReference type="Gene3D" id="3.40.50.410">
    <property type="entry name" value="von Willebrand factor, type A domain"/>
    <property type="match status" value="1"/>
</dbReference>
<dbReference type="InterPro" id="IPR040322">
    <property type="entry name" value="TROVE2"/>
</dbReference>
<evidence type="ECO:0000256" key="5">
    <source>
        <dbReference type="ARBA" id="ARBA00022884"/>
    </source>
</evidence>
<dbReference type="PANTHER" id="PTHR14202">
    <property type="entry name" value="60 KDA RIBONUCLEOPROTEIN SSA/RO"/>
    <property type="match status" value="1"/>
</dbReference>
<dbReference type="Pfam" id="PF25045">
    <property type="entry name" value="vWA_Ro60"/>
    <property type="match status" value="1"/>
</dbReference>
<dbReference type="InterPro" id="IPR008858">
    <property type="entry name" value="TROVE_dom"/>
</dbReference>
<evidence type="ECO:0000313" key="8">
    <source>
        <dbReference type="EMBL" id="KAK9686373.1"/>
    </source>
</evidence>
<dbReference type="Pfam" id="PF05731">
    <property type="entry name" value="TROVE"/>
    <property type="match status" value="1"/>
</dbReference>
<evidence type="ECO:0000256" key="4">
    <source>
        <dbReference type="ARBA" id="ARBA00022723"/>
    </source>
</evidence>
<dbReference type="InterPro" id="IPR037214">
    <property type="entry name" value="TROVE_dom_sf"/>
</dbReference>
<proteinExistence type="inferred from homology"/>
<dbReference type="AlphaFoldDB" id="A0AAW1IAV2"/>